<evidence type="ECO:0000256" key="1">
    <source>
        <dbReference type="ARBA" id="ARBA00004123"/>
    </source>
</evidence>
<sequence>MSIQRMRKILLIHASLKLWPNDAPVLMRIMFYAICICLNLVAGVQEHSEVHSRHTPERTQVVDTDVKVNGISEHQDDLIAEVERKYWHPIEGSNGHVKATRNGFPFVIGADVAIDSVEYSDMDSGWNMNHLSELPFSLLPFGCYGSSATSVRKLFIGACFASQFWKIEDHHLYSLSYMHLGEPKIWYGIPGRYLFRFLEVARKQFPQLSKHPKFFDELDFRISPSLLIYEGIPVYKCVQNLTDFIVVFPGAFRYDIDGGFNCTEGACFAPFEWLPHGQNVVELYAEYAVKTTISHDKLLLRAATEAIKAEWDSMTKRNDSHMWRSIAGKDGLLTKLFKSRMRVEAVRREHLSDHRLEHEAFDDDDESNGVKRECCVCLYDLYLSAVRCSRTTAELDLMVLALEGNPSAVRAVGGGSRSEEDVILIDDD</sequence>
<name>S8DLJ9_9LAMI</name>
<evidence type="ECO:0000259" key="3">
    <source>
        <dbReference type="PROSITE" id="PS51184"/>
    </source>
</evidence>
<dbReference type="GO" id="GO:0010468">
    <property type="term" value="P:regulation of gene expression"/>
    <property type="evidence" value="ECO:0007669"/>
    <property type="project" value="TreeGrafter"/>
</dbReference>
<proteinExistence type="predicted"/>
<protein>
    <recommendedName>
        <fullName evidence="3">JmjC domain-containing protein</fullName>
    </recommendedName>
</protein>
<dbReference type="GO" id="GO:0005634">
    <property type="term" value="C:nucleus"/>
    <property type="evidence" value="ECO:0007669"/>
    <property type="project" value="UniProtKB-SubCell"/>
</dbReference>
<dbReference type="GO" id="GO:0000785">
    <property type="term" value="C:chromatin"/>
    <property type="evidence" value="ECO:0007669"/>
    <property type="project" value="TreeGrafter"/>
</dbReference>
<dbReference type="Proteomes" id="UP000015453">
    <property type="component" value="Unassembled WGS sequence"/>
</dbReference>
<evidence type="ECO:0000313" key="4">
    <source>
        <dbReference type="EMBL" id="EPS60372.1"/>
    </source>
</evidence>
<comment type="subcellular location">
    <subcellularLocation>
        <location evidence="1">Nucleus</location>
    </subcellularLocation>
</comment>
<organism evidence="4 5">
    <name type="scientific">Genlisea aurea</name>
    <dbReference type="NCBI Taxonomy" id="192259"/>
    <lineage>
        <taxon>Eukaryota</taxon>
        <taxon>Viridiplantae</taxon>
        <taxon>Streptophyta</taxon>
        <taxon>Embryophyta</taxon>
        <taxon>Tracheophyta</taxon>
        <taxon>Spermatophyta</taxon>
        <taxon>Magnoliopsida</taxon>
        <taxon>eudicotyledons</taxon>
        <taxon>Gunneridae</taxon>
        <taxon>Pentapetalae</taxon>
        <taxon>asterids</taxon>
        <taxon>lamiids</taxon>
        <taxon>Lamiales</taxon>
        <taxon>Lentibulariaceae</taxon>
        <taxon>Genlisea</taxon>
    </lineage>
</organism>
<comment type="caution">
    <text evidence="4">The sequence shown here is derived from an EMBL/GenBank/DDBJ whole genome shotgun (WGS) entry which is preliminary data.</text>
</comment>
<dbReference type="GO" id="GO:0034647">
    <property type="term" value="F:histone H3K4me/H3K4me2/H3K4me3 demethylase activity"/>
    <property type="evidence" value="ECO:0007669"/>
    <property type="project" value="TreeGrafter"/>
</dbReference>
<dbReference type="PROSITE" id="PS51184">
    <property type="entry name" value="JMJC"/>
    <property type="match status" value="1"/>
</dbReference>
<dbReference type="OrthoDB" id="1678912at2759"/>
<feature type="domain" description="JmjC" evidence="3">
    <location>
        <begin position="123"/>
        <end position="285"/>
    </location>
</feature>
<accession>S8DLJ9</accession>
<evidence type="ECO:0000256" key="2">
    <source>
        <dbReference type="ARBA" id="ARBA00023242"/>
    </source>
</evidence>
<reference evidence="4 5" key="1">
    <citation type="journal article" date="2013" name="BMC Genomics">
        <title>The miniature genome of a carnivorous plant Genlisea aurea contains a low number of genes and short non-coding sequences.</title>
        <authorList>
            <person name="Leushkin E.V."/>
            <person name="Sutormin R.A."/>
            <person name="Nabieva E.R."/>
            <person name="Penin A.A."/>
            <person name="Kondrashov A.S."/>
            <person name="Logacheva M.D."/>
        </authorList>
    </citation>
    <scope>NUCLEOTIDE SEQUENCE [LARGE SCALE GENOMIC DNA]</scope>
</reference>
<dbReference type="PANTHER" id="PTHR10694">
    <property type="entry name" value="LYSINE-SPECIFIC DEMETHYLASE"/>
    <property type="match status" value="1"/>
</dbReference>
<dbReference type="AlphaFoldDB" id="S8DLJ9"/>
<dbReference type="Gene3D" id="2.60.120.650">
    <property type="entry name" value="Cupin"/>
    <property type="match status" value="1"/>
</dbReference>
<dbReference type="Pfam" id="PF02373">
    <property type="entry name" value="JmjC"/>
    <property type="match status" value="1"/>
</dbReference>
<dbReference type="InterPro" id="IPR003347">
    <property type="entry name" value="JmjC_dom"/>
</dbReference>
<dbReference type="EMBL" id="AUSU01007622">
    <property type="protein sequence ID" value="EPS60372.1"/>
    <property type="molecule type" value="Genomic_DNA"/>
</dbReference>
<keyword evidence="5" id="KW-1185">Reference proteome</keyword>
<dbReference type="SMART" id="SM00558">
    <property type="entry name" value="JmjC"/>
    <property type="match status" value="1"/>
</dbReference>
<dbReference type="SUPFAM" id="SSF51197">
    <property type="entry name" value="Clavaminate synthase-like"/>
    <property type="match status" value="1"/>
</dbReference>
<keyword evidence="2" id="KW-0539">Nucleus</keyword>
<gene>
    <name evidence="4" type="ORF">M569_14431</name>
</gene>
<dbReference type="PANTHER" id="PTHR10694:SF113">
    <property type="entry name" value="PROTEIN JUMONJI"/>
    <property type="match status" value="1"/>
</dbReference>
<evidence type="ECO:0000313" key="5">
    <source>
        <dbReference type="Proteomes" id="UP000015453"/>
    </source>
</evidence>